<keyword evidence="5" id="KW-0378">Hydrolase</keyword>
<evidence type="ECO:0000313" key="5">
    <source>
        <dbReference type="EMBL" id="SCD22406.1"/>
    </source>
</evidence>
<dbReference type="SUPFAM" id="SSF48317">
    <property type="entry name" value="Acid phosphatase/Vanadium-dependent haloperoxidase"/>
    <property type="match status" value="1"/>
</dbReference>
<dbReference type="Pfam" id="PF01569">
    <property type="entry name" value="PAP2"/>
    <property type="match status" value="1"/>
</dbReference>
<gene>
    <name evidence="5" type="primary">PocGH01_01022600</name>
    <name evidence="5" type="ORF">POCGH01_01022600</name>
</gene>
<proteinExistence type="predicted"/>
<accession>A0A1D3KZ67</accession>
<evidence type="ECO:0000256" key="3">
    <source>
        <dbReference type="SAM" id="SignalP"/>
    </source>
</evidence>
<dbReference type="EMBL" id="LT594582">
    <property type="protein sequence ID" value="SCD22406.1"/>
    <property type="molecule type" value="Genomic_DNA"/>
</dbReference>
<dbReference type="VEuPathDB" id="PlasmoDB:PocGH01_01022600"/>
<feature type="transmembrane region" description="Helical" evidence="2">
    <location>
        <begin position="285"/>
        <end position="306"/>
    </location>
</feature>
<evidence type="ECO:0000256" key="1">
    <source>
        <dbReference type="SAM" id="MobiDB-lite"/>
    </source>
</evidence>
<dbReference type="GO" id="GO:0042392">
    <property type="term" value="F:sphingosine-1-phosphate phosphatase activity"/>
    <property type="evidence" value="ECO:0007669"/>
    <property type="project" value="TreeGrafter"/>
</dbReference>
<dbReference type="VEuPathDB" id="PlasmoDB:POWCR01_010017600"/>
<keyword evidence="3" id="KW-0732">Signal</keyword>
<dbReference type="Gene3D" id="1.20.144.10">
    <property type="entry name" value="Phosphatidic acid phosphatase type 2/haloperoxidase"/>
    <property type="match status" value="1"/>
</dbReference>
<dbReference type="AlphaFoldDB" id="A0A1D3KZ67"/>
<feature type="signal peptide" evidence="3">
    <location>
        <begin position="1"/>
        <end position="21"/>
    </location>
</feature>
<feature type="domain" description="Phosphatidic acid phosphatase type 2/haloperoxidase" evidence="4">
    <location>
        <begin position="194"/>
        <end position="304"/>
    </location>
</feature>
<feature type="compositionally biased region" description="Low complexity" evidence="1">
    <location>
        <begin position="38"/>
        <end position="53"/>
    </location>
</feature>
<keyword evidence="2" id="KW-1133">Transmembrane helix</keyword>
<evidence type="ECO:0000313" key="6">
    <source>
        <dbReference type="Proteomes" id="UP000242942"/>
    </source>
</evidence>
<feature type="chain" id="PRO_5008917228" evidence="3">
    <location>
        <begin position="22"/>
        <end position="316"/>
    </location>
</feature>
<feature type="region of interest" description="Disordered" evidence="1">
    <location>
        <begin position="36"/>
        <end position="60"/>
    </location>
</feature>
<sequence>MLSVYAPTLLSLGHLITTVRCMNVVNFVLFGGSGGGSSSSIPDSDSKNDNNSINKDKKKKKIEEHIDEHVKMNLRSKKGSNLKPIFTNNEENINYYLMNDGGNYDQLYAKYPICEAKYKLVNKMKGLNIFNSIMNRNRKIALVKNCIMEMYGILYVTIRNTNDVLSVVATVYGYVPLILILMTIIGLLATFDKYLLYFSFIIPTQFTINDLILKNILKINRPINSALNSYGMPSGHSCIGLSLLTFILLHLTEEKIDKWSILTYISAIIMLLPLPWSRVHIEDHTIYQVIFGSILGAFIGTIFFFIKKHFAKHKEK</sequence>
<evidence type="ECO:0000259" key="4">
    <source>
        <dbReference type="SMART" id="SM00014"/>
    </source>
</evidence>
<reference evidence="5 6" key="1">
    <citation type="submission" date="2016-06" db="EMBL/GenBank/DDBJ databases">
        <authorList>
            <consortium name="Pathogen Informatics"/>
        </authorList>
    </citation>
    <scope>NUCLEOTIDE SEQUENCE [LARGE SCALE GENOMIC DNA]</scope>
    <source>
        <strain evidence="5">PocGH01</strain>
    </source>
</reference>
<protein>
    <submittedName>
        <fullName evidence="5">PAP2-like protein, putative</fullName>
        <ecNumber evidence="5">3.1.3.4</ecNumber>
    </submittedName>
</protein>
<feature type="transmembrane region" description="Helical" evidence="2">
    <location>
        <begin position="164"/>
        <end position="187"/>
    </location>
</feature>
<feature type="transmembrane region" description="Helical" evidence="2">
    <location>
        <begin position="233"/>
        <end position="252"/>
    </location>
</feature>
<name>A0A1D3KZ67_PLAOA</name>
<keyword evidence="2" id="KW-0472">Membrane</keyword>
<keyword evidence="2" id="KW-0812">Transmembrane</keyword>
<dbReference type="OrthoDB" id="302705at2759"/>
<dbReference type="EC" id="3.1.3.4" evidence="5"/>
<feature type="transmembrane region" description="Helical" evidence="2">
    <location>
        <begin position="194"/>
        <end position="213"/>
    </location>
</feature>
<dbReference type="InterPro" id="IPR000326">
    <property type="entry name" value="PAP2/HPO"/>
</dbReference>
<dbReference type="Proteomes" id="UP000242942">
    <property type="component" value="Chromosome 1"/>
</dbReference>
<dbReference type="GO" id="GO:0008195">
    <property type="term" value="F:phosphatidate phosphatase activity"/>
    <property type="evidence" value="ECO:0007669"/>
    <property type="project" value="UniProtKB-EC"/>
</dbReference>
<organism evidence="5 6">
    <name type="scientific">Plasmodium ovale</name>
    <name type="common">malaria parasite P. ovale</name>
    <dbReference type="NCBI Taxonomy" id="36330"/>
    <lineage>
        <taxon>Eukaryota</taxon>
        <taxon>Sar</taxon>
        <taxon>Alveolata</taxon>
        <taxon>Apicomplexa</taxon>
        <taxon>Aconoidasida</taxon>
        <taxon>Haemosporida</taxon>
        <taxon>Plasmodiidae</taxon>
        <taxon>Plasmodium</taxon>
        <taxon>Plasmodium (Plasmodium)</taxon>
    </lineage>
</organism>
<dbReference type="PANTHER" id="PTHR14969:SF13">
    <property type="entry name" value="AT30094P"/>
    <property type="match status" value="1"/>
</dbReference>
<evidence type="ECO:0000256" key="2">
    <source>
        <dbReference type="SAM" id="Phobius"/>
    </source>
</evidence>
<dbReference type="InterPro" id="IPR036938">
    <property type="entry name" value="PAP2/HPO_sf"/>
</dbReference>
<dbReference type="SMART" id="SM00014">
    <property type="entry name" value="acidPPc"/>
    <property type="match status" value="1"/>
</dbReference>
<feature type="transmembrane region" description="Helical" evidence="2">
    <location>
        <begin position="140"/>
        <end position="158"/>
    </location>
</feature>
<keyword evidence="6" id="KW-1185">Reference proteome</keyword>
<dbReference type="PANTHER" id="PTHR14969">
    <property type="entry name" value="SPHINGOSINE-1-PHOSPHATE PHOSPHOHYDROLASE"/>
    <property type="match status" value="1"/>
</dbReference>
<feature type="transmembrane region" description="Helical" evidence="2">
    <location>
        <begin position="259"/>
        <end position="279"/>
    </location>
</feature>